<dbReference type="EMBL" id="JAPKIY010000033">
    <property type="protein sequence ID" value="MDS0899567.1"/>
    <property type="molecule type" value="Genomic_DNA"/>
</dbReference>
<evidence type="ECO:0000313" key="2">
    <source>
        <dbReference type="EMBL" id="MDS0899567.1"/>
    </source>
</evidence>
<evidence type="ECO:0000313" key="3">
    <source>
        <dbReference type="Proteomes" id="UP001182247"/>
    </source>
</evidence>
<sequence length="169" mass="18328">MVTRKLIGLMLLFAVTCRAAEQELIVVADLGGQSTADYFAAIDPPSEPENEAPLLTLSTPGTLPVFPVRTPELSPGRQAARALDQPGMLPVFIIGDDELSRRWLVSRRDRLRQNNATGYVVNVTTEAAWQELQVLAGGLTLLPVSGSDLAVRLKISHYPVLISERGLTP</sequence>
<proteinExistence type="predicted"/>
<reference evidence="2" key="1">
    <citation type="submission" date="2023-02" db="EMBL/GenBank/DDBJ databases">
        <title>Detection, antimicrobial susceptibility and genomic characterization of NDM-producing species of Morganellaceae, Yersiniaceae, and Enterobacteriaceae other than Klebsiella.</title>
        <authorList>
            <person name="Camargo C.H."/>
            <person name="Sacchi C.T."/>
            <person name="Campos K.R."/>
        </authorList>
    </citation>
    <scope>NUCLEOTIDE SEQUENCE</scope>
    <source>
        <strain evidence="2">1189_21</strain>
    </source>
</reference>
<dbReference type="InterPro" id="IPR021300">
    <property type="entry name" value="Integr_conj_element_PFL4695"/>
</dbReference>
<organism evidence="2 3">
    <name type="scientific">Morganella morganii</name>
    <name type="common">Proteus morganii</name>
    <dbReference type="NCBI Taxonomy" id="582"/>
    <lineage>
        <taxon>Bacteria</taxon>
        <taxon>Pseudomonadati</taxon>
        <taxon>Pseudomonadota</taxon>
        <taxon>Gammaproteobacteria</taxon>
        <taxon>Enterobacterales</taxon>
        <taxon>Morganellaceae</taxon>
        <taxon>Morganella</taxon>
    </lineage>
</organism>
<feature type="signal peptide" evidence="1">
    <location>
        <begin position="1"/>
        <end position="19"/>
    </location>
</feature>
<accession>A0AAE4FG71</accession>
<name>A0AAE4FG71_MORMO</name>
<protein>
    <submittedName>
        <fullName evidence="2">Integrating conjugative element protein</fullName>
    </submittedName>
</protein>
<comment type="caution">
    <text evidence="2">The sequence shown here is derived from an EMBL/GenBank/DDBJ whole genome shotgun (WGS) entry which is preliminary data.</text>
</comment>
<dbReference type="RefSeq" id="WP_036422371.1">
    <property type="nucleotide sequence ID" value="NZ_CAXOML010000008.1"/>
</dbReference>
<feature type="chain" id="PRO_5042121994" evidence="1">
    <location>
        <begin position="20"/>
        <end position="169"/>
    </location>
</feature>
<evidence type="ECO:0000256" key="1">
    <source>
        <dbReference type="SAM" id="SignalP"/>
    </source>
</evidence>
<gene>
    <name evidence="2" type="ORF">OSC06_16530</name>
</gene>
<dbReference type="Pfam" id="PF11072">
    <property type="entry name" value="DUF2859"/>
    <property type="match status" value="1"/>
</dbReference>
<keyword evidence="1" id="KW-0732">Signal</keyword>
<dbReference type="AlphaFoldDB" id="A0AAE4FG71"/>
<dbReference type="NCBIfam" id="TIGR03765">
    <property type="entry name" value="ICE_PFL_4695"/>
    <property type="match status" value="1"/>
</dbReference>
<dbReference type="Proteomes" id="UP001182247">
    <property type="component" value="Unassembled WGS sequence"/>
</dbReference>